<dbReference type="SUPFAM" id="SSF50985">
    <property type="entry name" value="RCC1/BLIP-II"/>
    <property type="match status" value="1"/>
</dbReference>
<evidence type="ECO:0000313" key="3">
    <source>
        <dbReference type="Proteomes" id="UP001524944"/>
    </source>
</evidence>
<gene>
    <name evidence="2" type="ORF">NVS47_13755</name>
</gene>
<evidence type="ECO:0000256" key="1">
    <source>
        <dbReference type="SAM" id="SignalP"/>
    </source>
</evidence>
<reference evidence="2 3" key="1">
    <citation type="submission" date="2022-08" db="EMBL/GenBank/DDBJ databases">
        <title>Proteogenomics of the novel Dehalobacterium formicoaceticum strain EZ94 highlights a key role of methyltransferases during anaerobic dichloromethane degradation.</title>
        <authorList>
            <person name="Wasmund K."/>
        </authorList>
    </citation>
    <scope>NUCLEOTIDE SEQUENCE [LARGE SCALE GENOMIC DNA]</scope>
    <source>
        <strain evidence="2 3">EZ94</strain>
    </source>
</reference>
<feature type="chain" id="PRO_5046624765" evidence="1">
    <location>
        <begin position="29"/>
        <end position="368"/>
    </location>
</feature>
<name>A0ABT1Y6P3_9FIRM</name>
<dbReference type="Proteomes" id="UP001524944">
    <property type="component" value="Unassembled WGS sequence"/>
</dbReference>
<dbReference type="InterPro" id="IPR009091">
    <property type="entry name" value="RCC1/BLIP-II"/>
</dbReference>
<dbReference type="EMBL" id="JANPWE010000008">
    <property type="protein sequence ID" value="MCR6546562.1"/>
    <property type="molecule type" value="Genomic_DNA"/>
</dbReference>
<organism evidence="2 3">
    <name type="scientific">Dehalobacterium formicoaceticum</name>
    <dbReference type="NCBI Taxonomy" id="51515"/>
    <lineage>
        <taxon>Bacteria</taxon>
        <taxon>Bacillati</taxon>
        <taxon>Bacillota</taxon>
        <taxon>Clostridia</taxon>
        <taxon>Eubacteriales</taxon>
        <taxon>Peptococcaceae</taxon>
        <taxon>Dehalobacterium</taxon>
    </lineage>
</organism>
<accession>A0ABT1Y6P3</accession>
<sequence>MLLMKKRIVRYGTLFCLLFALFNTSALAAPNGEFLSFDATSLSKSDGSYWVWGEGLSVPIQIYGLSDVEKSFESHLVMKKDQTVWFWERIAPSGEIKVYHVPALNNLIDVQYKMGDLLALDQEGMVYLLSAQGQLSSDRLNQIAPLSGIDNVVDIGAYWDYGHQYSVEKWAFLKKDGTVWVNRGNFPSEAFAPIPVLNDVIEIEENIALKQDGTVWYWPNQTYNALSDSVTAAPITELTNIKKIKSYGKSQVAIDQNASLWFWGVTYTGASDGTIRHNQIVPVKLNSIKDVEDAFVVERSLVVQTNDGNVWEASIDREAMPVNPVFDHITSGVQEIKLGARHPPYHDEEKRWLFMGMGCQQKRTIRQR</sequence>
<feature type="signal peptide" evidence="1">
    <location>
        <begin position="1"/>
        <end position="28"/>
    </location>
</feature>
<proteinExistence type="predicted"/>
<dbReference type="RefSeq" id="WP_257913913.1">
    <property type="nucleotide sequence ID" value="NZ_JANPWE010000008.1"/>
</dbReference>
<protein>
    <submittedName>
        <fullName evidence="2">Uncharacterized protein</fullName>
    </submittedName>
</protein>
<dbReference type="Gene3D" id="2.130.10.30">
    <property type="entry name" value="Regulator of chromosome condensation 1/beta-lactamase-inhibitor protein II"/>
    <property type="match status" value="1"/>
</dbReference>
<keyword evidence="1" id="KW-0732">Signal</keyword>
<keyword evidence="3" id="KW-1185">Reference proteome</keyword>
<evidence type="ECO:0000313" key="2">
    <source>
        <dbReference type="EMBL" id="MCR6546562.1"/>
    </source>
</evidence>
<comment type="caution">
    <text evidence="2">The sequence shown here is derived from an EMBL/GenBank/DDBJ whole genome shotgun (WGS) entry which is preliminary data.</text>
</comment>